<dbReference type="RefSeq" id="WP_075062006.1">
    <property type="nucleotide sequence ID" value="NZ_LGCL01000016.1"/>
</dbReference>
<organism evidence="2 3">
    <name type="scientific">Ornatilinea apprima</name>
    <dbReference type="NCBI Taxonomy" id="1134406"/>
    <lineage>
        <taxon>Bacteria</taxon>
        <taxon>Bacillati</taxon>
        <taxon>Chloroflexota</taxon>
        <taxon>Anaerolineae</taxon>
        <taxon>Anaerolineales</taxon>
        <taxon>Anaerolineaceae</taxon>
        <taxon>Ornatilinea</taxon>
    </lineage>
</organism>
<keyword evidence="1" id="KW-0533">Nickel</keyword>
<evidence type="ECO:0000256" key="1">
    <source>
        <dbReference type="ARBA" id="ARBA00022596"/>
    </source>
</evidence>
<dbReference type="OrthoDB" id="9765625at2"/>
<accession>A0A0P6XPW0</accession>
<proteinExistence type="predicted"/>
<dbReference type="AlphaFoldDB" id="A0A0P6XPW0"/>
<evidence type="ECO:0000313" key="3">
    <source>
        <dbReference type="Proteomes" id="UP000050417"/>
    </source>
</evidence>
<protein>
    <recommendedName>
        <fullName evidence="4">TIGR00299 family protein</fullName>
    </recommendedName>
</protein>
<name>A0A0P6XPW0_9CHLR</name>
<keyword evidence="3" id="KW-1185">Reference proteome</keyword>
<reference evidence="2 3" key="1">
    <citation type="submission" date="2015-07" db="EMBL/GenBank/DDBJ databases">
        <title>Genome sequence of Ornatilinea apprima DSM 23815.</title>
        <authorList>
            <person name="Hemp J."/>
            <person name="Ward L.M."/>
            <person name="Pace L.A."/>
            <person name="Fischer W.W."/>
        </authorList>
    </citation>
    <scope>NUCLEOTIDE SEQUENCE [LARGE SCALE GENOMIC DNA]</scope>
    <source>
        <strain evidence="2 3">P3M-1</strain>
    </source>
</reference>
<dbReference type="EMBL" id="LGCL01000016">
    <property type="protein sequence ID" value="KPL78735.1"/>
    <property type="molecule type" value="Genomic_DNA"/>
</dbReference>
<dbReference type="InterPro" id="IPR002822">
    <property type="entry name" value="Ni_insertion"/>
</dbReference>
<sequence length="395" mass="43363">MEKIAYITSGTPVNSTLLLAALLDLELQQAEIQTAIDQYHFSIPLQVQKKPGHDGNLRGKILQFRFPRHAEPPQIPLAAVIEKVSQQADQSSVLEILTTLVETGAQVHHTPTAQFIQQNSLPFQTLAEVIGFTHGLRSLGIEKLFCGALPLPVSASANPAAAWYESAALSQEILRQNQCLVTPVDQDTGWVTPSAAALLVHLAVFERPAFRLQSIGTGMEDQAAKGALQILVGERQAPAKPGNILIETNIDDMSPQILADVTVRLMEAGALDVYRIPIQMKKNRAGTRLAVVARPQDEERLAEMILRETSTIGLQTRPIEHKYRAKIEVKEFKTPYGIVPVKLKYSQGKVIQASPEYETCSALARQHQIPTLQVYQAALAACNPWAEETETSHQA</sequence>
<gene>
    <name evidence="2" type="ORF">ADN00_05705</name>
</gene>
<dbReference type="PANTHER" id="PTHR36566">
    <property type="entry name" value="NICKEL INSERTION PROTEIN-RELATED"/>
    <property type="match status" value="1"/>
</dbReference>
<comment type="caution">
    <text evidence="2">The sequence shown here is derived from an EMBL/GenBank/DDBJ whole genome shotgun (WGS) entry which is preliminary data.</text>
</comment>
<evidence type="ECO:0008006" key="4">
    <source>
        <dbReference type="Google" id="ProtNLM"/>
    </source>
</evidence>
<dbReference type="PANTHER" id="PTHR36566:SF1">
    <property type="entry name" value="PYRIDINIUM-3,5-BISTHIOCARBOXYLIC ACID MONONUCLEOTIDE NICKEL INSERTION PROTEIN"/>
    <property type="match status" value="1"/>
</dbReference>
<evidence type="ECO:0000313" key="2">
    <source>
        <dbReference type="EMBL" id="KPL78735.1"/>
    </source>
</evidence>
<dbReference type="Gene3D" id="3.10.20.300">
    <property type="entry name" value="mk0293 like domain"/>
    <property type="match status" value="1"/>
</dbReference>
<dbReference type="Proteomes" id="UP000050417">
    <property type="component" value="Unassembled WGS sequence"/>
</dbReference>
<dbReference type="Gene3D" id="3.30.70.1380">
    <property type="entry name" value="Transcriptional regulatory protein pf0864 domain like"/>
    <property type="match status" value="1"/>
</dbReference>
<dbReference type="STRING" id="1134406.ADN00_05705"/>
<dbReference type="Pfam" id="PF01969">
    <property type="entry name" value="Ni_insertion"/>
    <property type="match status" value="1"/>
</dbReference>